<reference evidence="3 4" key="1">
    <citation type="journal article" date="2014" name="PLoS ONE">
        <title>Global Analysis of Gene Expression Profiles in Physic Nut (Jatropha curcas L.) Seedlings Exposed to Salt Stress.</title>
        <authorList>
            <person name="Zhang L."/>
            <person name="Zhang C."/>
            <person name="Wu P."/>
            <person name="Chen Y."/>
            <person name="Li M."/>
            <person name="Jiang H."/>
            <person name="Wu G."/>
        </authorList>
    </citation>
    <scope>NUCLEOTIDE SEQUENCE [LARGE SCALE GENOMIC DNA]</scope>
    <source>
        <strain evidence="4">cv. GZQX0401</strain>
        <tissue evidence="3">Young leaves</tissue>
    </source>
</reference>
<dbReference type="KEGG" id="jcu:105640454"/>
<evidence type="ECO:0000256" key="2">
    <source>
        <dbReference type="SAM" id="MobiDB-lite"/>
    </source>
</evidence>
<feature type="coiled-coil region" evidence="1">
    <location>
        <begin position="22"/>
        <end position="113"/>
    </location>
</feature>
<feature type="compositionally biased region" description="Basic and acidic residues" evidence="2">
    <location>
        <begin position="234"/>
        <end position="243"/>
    </location>
</feature>
<evidence type="ECO:0000256" key="1">
    <source>
        <dbReference type="SAM" id="Coils"/>
    </source>
</evidence>
<evidence type="ECO:0000313" key="4">
    <source>
        <dbReference type="Proteomes" id="UP000027138"/>
    </source>
</evidence>
<name>A0A067K4L6_JATCU</name>
<feature type="region of interest" description="Disordered" evidence="2">
    <location>
        <begin position="234"/>
        <end position="266"/>
    </location>
</feature>
<feature type="compositionally biased region" description="Acidic residues" evidence="2">
    <location>
        <begin position="244"/>
        <end position="263"/>
    </location>
</feature>
<sequence length="565" mass="64125">MADSEKLTALKKAYADIILNTAKEAAARIMVSERKAQRYQRELFAAKDEALRMLLRLKQMLDSKVSEAEMVSLTQQRRIEELEAQLGEAEDIVKDLRAELRELQDELEKVTNRQMQPLSEQNSGAENATLIATFEENRLSTSWSVISSLPALQCDPVITHEMKNSTFNGTFDGSKCYSGHDCHKDNCFVCSPDFASIVMRSKEPELYRNGCTQRIRAFERNLLGGNLSLSRQAEEKNQIVIREEGEEEEEEEEEEDEEEEKEEDKDIYKELTAKVDNVCDIEVSTDIVKDVEAGNKCRKRKRKRNRNLSLSGQADGIMDQLSMREEDKHICSNLTSKVDNGCDTEKSLGIVKDIPRRLRRKRAARYRRHTVYKSFPLPAVDNDLLTGEDSRTIDDIPQKDPKLSLSNKNETITQVTKSDAEFDRTCLFQNRTDDKLSIDVLELTGQDAGSAESSEFPASKTDFKIASVLLSNSNPKEPDVIESLASQPMNKFLYTFQRKRKKESPSSPDGDSSIDNGTLKRKTVGKQIGYGESQKSGLIAESSRDTRKMAQVARQLISLSEKKWW</sequence>
<keyword evidence="1" id="KW-0175">Coiled coil</keyword>
<dbReference type="PANTHER" id="PTHR34778">
    <property type="entry name" value="OS02G0580700 PROTEIN"/>
    <property type="match status" value="1"/>
</dbReference>
<dbReference type="OrthoDB" id="657513at2759"/>
<organism evidence="3 4">
    <name type="scientific">Jatropha curcas</name>
    <name type="common">Barbados nut</name>
    <dbReference type="NCBI Taxonomy" id="180498"/>
    <lineage>
        <taxon>Eukaryota</taxon>
        <taxon>Viridiplantae</taxon>
        <taxon>Streptophyta</taxon>
        <taxon>Embryophyta</taxon>
        <taxon>Tracheophyta</taxon>
        <taxon>Spermatophyta</taxon>
        <taxon>Magnoliopsida</taxon>
        <taxon>eudicotyledons</taxon>
        <taxon>Gunneridae</taxon>
        <taxon>Pentapetalae</taxon>
        <taxon>rosids</taxon>
        <taxon>fabids</taxon>
        <taxon>Malpighiales</taxon>
        <taxon>Euphorbiaceae</taxon>
        <taxon>Crotonoideae</taxon>
        <taxon>Jatropheae</taxon>
        <taxon>Jatropha</taxon>
    </lineage>
</organism>
<dbReference type="PANTHER" id="PTHR34778:SF2">
    <property type="entry name" value="OS02G0580700 PROTEIN"/>
    <property type="match status" value="1"/>
</dbReference>
<keyword evidence="4" id="KW-1185">Reference proteome</keyword>
<dbReference type="AlphaFoldDB" id="A0A067K4L6"/>
<evidence type="ECO:0000313" key="3">
    <source>
        <dbReference type="EMBL" id="KDP31166.1"/>
    </source>
</evidence>
<dbReference type="EMBL" id="KK914632">
    <property type="protein sequence ID" value="KDP31166.1"/>
    <property type="molecule type" value="Genomic_DNA"/>
</dbReference>
<dbReference type="STRING" id="180498.A0A067K4L6"/>
<dbReference type="Proteomes" id="UP000027138">
    <property type="component" value="Unassembled WGS sequence"/>
</dbReference>
<gene>
    <name evidence="3" type="ORF">JCGZ_11542</name>
</gene>
<accession>A0A067K4L6</accession>
<feature type="region of interest" description="Disordered" evidence="2">
    <location>
        <begin position="498"/>
        <end position="545"/>
    </location>
</feature>
<protein>
    <submittedName>
        <fullName evidence="3">Uncharacterized protein</fullName>
    </submittedName>
</protein>
<proteinExistence type="predicted"/>